<reference evidence="2" key="1">
    <citation type="submission" date="2016-10" db="EMBL/GenBank/DDBJ databases">
        <authorList>
            <person name="Varghese N."/>
            <person name="Submissions S."/>
        </authorList>
    </citation>
    <scope>NUCLEOTIDE SEQUENCE [LARGE SCALE GENOMIC DNA]</scope>
    <source>
        <strain evidence="2">DSM 44232</strain>
    </source>
</reference>
<sequence length="339" mass="37054">MFEHGLVEVPPGQLGRVEADAAAAGMHVIDLSAEIGAHPSWEALADDLWDQAHASGTVVVWPGSRAFRLAAPQDYRHALAVLDGIAAAVFIERNDLEPYEIVALDTYATGVVLTATSSMCSVVVDGVVHDLRRDQVDPTSASRMASAWFGEVVCDVLVSARDRPIDLSHLEPAAAVEVRTWLRIAGLADARPTPFGLALAELVLATGRVADLASEHGRWELYETSFGRLDLLRAAVRHEPDGVLAKSVVLAVLPLTDDHSAWFEVADDEHVRSRSREIGVLRRAVDLTREEIDVWAWSDWLQLRLAELPAPAVLRALVDEGRTKRVRRLAFATLRTVPD</sequence>
<dbReference type="RefSeq" id="WP_093593266.1">
    <property type="nucleotide sequence ID" value="NZ_FOYL01000003.1"/>
</dbReference>
<dbReference type="OrthoDB" id="7065772at2"/>
<dbReference type="Proteomes" id="UP000198583">
    <property type="component" value="Unassembled WGS sequence"/>
</dbReference>
<accession>A0A1I6E5H9</accession>
<organism evidence="1 2">
    <name type="scientific">Lentzea waywayandensis</name>
    <dbReference type="NCBI Taxonomy" id="84724"/>
    <lineage>
        <taxon>Bacteria</taxon>
        <taxon>Bacillati</taxon>
        <taxon>Actinomycetota</taxon>
        <taxon>Actinomycetes</taxon>
        <taxon>Pseudonocardiales</taxon>
        <taxon>Pseudonocardiaceae</taxon>
        <taxon>Lentzea</taxon>
    </lineage>
</organism>
<proteinExistence type="predicted"/>
<protein>
    <submittedName>
        <fullName evidence="1">Barstar (Barnase inhibitor)</fullName>
    </submittedName>
</protein>
<dbReference type="EMBL" id="FOYL01000003">
    <property type="protein sequence ID" value="SFR13000.1"/>
    <property type="molecule type" value="Genomic_DNA"/>
</dbReference>
<evidence type="ECO:0000313" key="1">
    <source>
        <dbReference type="EMBL" id="SFR13000.1"/>
    </source>
</evidence>
<dbReference type="STRING" id="84724.SAMN04488564_103925"/>
<name>A0A1I6E5H9_9PSEU</name>
<gene>
    <name evidence="1" type="ORF">SAMN04488564_103925</name>
</gene>
<evidence type="ECO:0000313" key="2">
    <source>
        <dbReference type="Proteomes" id="UP000198583"/>
    </source>
</evidence>
<keyword evidence="2" id="KW-1185">Reference proteome</keyword>
<dbReference type="AlphaFoldDB" id="A0A1I6E5H9"/>